<evidence type="ECO:0000259" key="6">
    <source>
        <dbReference type="PROSITE" id="PS50173"/>
    </source>
</evidence>
<dbReference type="GO" id="GO:0005829">
    <property type="term" value="C:cytosol"/>
    <property type="evidence" value="ECO:0007669"/>
    <property type="project" value="TreeGrafter"/>
</dbReference>
<protein>
    <submittedName>
        <fullName evidence="7">Impb/mucb/samb family</fullName>
    </submittedName>
</protein>
<dbReference type="GO" id="GO:0003684">
    <property type="term" value="F:damaged DNA binding"/>
    <property type="evidence" value="ECO:0007669"/>
    <property type="project" value="InterPro"/>
</dbReference>
<dbReference type="Gene3D" id="3.30.1490.100">
    <property type="entry name" value="DNA polymerase, Y-family, little finger domain"/>
    <property type="match status" value="1"/>
</dbReference>
<dbReference type="Pfam" id="PF00817">
    <property type="entry name" value="IMS"/>
    <property type="match status" value="1"/>
</dbReference>
<accession>A0A1C7PA88</accession>
<dbReference type="GO" id="GO:0009432">
    <property type="term" value="P:SOS response"/>
    <property type="evidence" value="ECO:0007669"/>
    <property type="project" value="UniProtKB-KW"/>
</dbReference>
<keyword evidence="4" id="KW-0234">DNA repair</keyword>
<evidence type="ECO:0000256" key="3">
    <source>
        <dbReference type="ARBA" id="ARBA00023199"/>
    </source>
</evidence>
<evidence type="ECO:0000256" key="2">
    <source>
        <dbReference type="ARBA" id="ARBA00022763"/>
    </source>
</evidence>
<dbReference type="SUPFAM" id="SSF100879">
    <property type="entry name" value="Lesion bypass DNA polymerase (Y-family), little finger domain"/>
    <property type="match status" value="1"/>
</dbReference>
<feature type="domain" description="UmuC" evidence="6">
    <location>
        <begin position="2"/>
        <end position="186"/>
    </location>
</feature>
<dbReference type="EMBL" id="LT629973">
    <property type="protein sequence ID" value="SEH90266.1"/>
    <property type="molecule type" value="Genomic_DNA"/>
</dbReference>
<dbReference type="KEGG" id="agl:PYTT_1572"/>
<comment type="similarity">
    <text evidence="1">Belongs to the DNA polymerase type-Y family.</text>
</comment>
<dbReference type="Pfam" id="PF13438">
    <property type="entry name" value="DUF4113"/>
    <property type="match status" value="1"/>
</dbReference>
<dbReference type="SUPFAM" id="SSF56672">
    <property type="entry name" value="DNA/RNA polymerases"/>
    <property type="match status" value="1"/>
</dbReference>
<keyword evidence="5" id="KW-0742">SOS response</keyword>
<dbReference type="PANTHER" id="PTHR11076">
    <property type="entry name" value="DNA REPAIR POLYMERASE UMUC / TRANSFERASE FAMILY MEMBER"/>
    <property type="match status" value="1"/>
</dbReference>
<dbReference type="InterPro" id="IPR036775">
    <property type="entry name" value="DNA_pol_Y-fam_lit_finger_sf"/>
</dbReference>
<dbReference type="Gene3D" id="3.30.70.270">
    <property type="match status" value="1"/>
</dbReference>
<evidence type="ECO:0000256" key="5">
    <source>
        <dbReference type="ARBA" id="ARBA00023236"/>
    </source>
</evidence>
<dbReference type="AlphaFoldDB" id="A0A1C7PA88"/>
<name>A0A1C7PA88_9BACT</name>
<dbReference type="RefSeq" id="WP_067777238.1">
    <property type="nucleotide sequence ID" value="NZ_LIGX01000035.1"/>
</dbReference>
<dbReference type="InterPro" id="IPR050116">
    <property type="entry name" value="DNA_polymerase-Y"/>
</dbReference>
<evidence type="ECO:0000313" key="7">
    <source>
        <dbReference type="EMBL" id="SEH90266.1"/>
    </source>
</evidence>
<dbReference type="GO" id="GO:0006281">
    <property type="term" value="P:DNA repair"/>
    <property type="evidence" value="ECO:0007669"/>
    <property type="project" value="UniProtKB-KW"/>
</dbReference>
<keyword evidence="2" id="KW-0227">DNA damage</keyword>
<dbReference type="InterPro" id="IPR043128">
    <property type="entry name" value="Rev_trsase/Diguanyl_cyclase"/>
</dbReference>
<dbReference type="OrthoDB" id="9808813at2"/>
<evidence type="ECO:0000313" key="8">
    <source>
        <dbReference type="Proteomes" id="UP000176204"/>
    </source>
</evidence>
<dbReference type="Proteomes" id="UP000176204">
    <property type="component" value="Chromosome I"/>
</dbReference>
<dbReference type="InterPro" id="IPR025188">
    <property type="entry name" value="DUF4113"/>
</dbReference>
<dbReference type="Pfam" id="PF11799">
    <property type="entry name" value="IMS_C"/>
    <property type="match status" value="1"/>
</dbReference>
<reference evidence="8" key="1">
    <citation type="submission" date="2016-09" db="EMBL/GenBank/DDBJ databases">
        <authorList>
            <person name="Koehorst J."/>
        </authorList>
    </citation>
    <scope>NUCLEOTIDE SEQUENCE [LARGE SCALE GENOMIC DNA]</scope>
</reference>
<proteinExistence type="inferred from homology"/>
<dbReference type="InterPro" id="IPR001126">
    <property type="entry name" value="UmuC"/>
</dbReference>
<dbReference type="PROSITE" id="PS50173">
    <property type="entry name" value="UMUC"/>
    <property type="match status" value="1"/>
</dbReference>
<dbReference type="PANTHER" id="PTHR11076:SF34">
    <property type="entry name" value="PROTEIN UMUC"/>
    <property type="match status" value="1"/>
</dbReference>
<dbReference type="InterPro" id="IPR043502">
    <property type="entry name" value="DNA/RNA_pol_sf"/>
</dbReference>
<dbReference type="GO" id="GO:0003887">
    <property type="term" value="F:DNA-directed DNA polymerase activity"/>
    <property type="evidence" value="ECO:0007669"/>
    <property type="project" value="TreeGrafter"/>
</dbReference>
<evidence type="ECO:0000256" key="1">
    <source>
        <dbReference type="ARBA" id="ARBA00010945"/>
    </source>
</evidence>
<dbReference type="Gene3D" id="3.40.1170.60">
    <property type="match status" value="1"/>
</dbReference>
<evidence type="ECO:0000256" key="4">
    <source>
        <dbReference type="ARBA" id="ARBA00023204"/>
    </source>
</evidence>
<keyword evidence="8" id="KW-1185">Reference proteome</keyword>
<dbReference type="PATRIC" id="fig|1679444.3.peg.1120"/>
<organism evidence="7 8">
    <name type="scientific">Akkermansia glycaniphila</name>
    <dbReference type="NCBI Taxonomy" id="1679444"/>
    <lineage>
        <taxon>Bacteria</taxon>
        <taxon>Pseudomonadati</taxon>
        <taxon>Verrucomicrobiota</taxon>
        <taxon>Verrucomicrobiia</taxon>
        <taxon>Verrucomicrobiales</taxon>
        <taxon>Akkermansiaceae</taxon>
        <taxon>Akkermansia</taxon>
    </lineage>
</organism>
<dbReference type="CDD" id="cd01700">
    <property type="entry name" value="PolY_Pol_V_umuC"/>
    <property type="match status" value="1"/>
</dbReference>
<gene>
    <name evidence="7" type="ORF">PYTT_1572</name>
</gene>
<dbReference type="InterPro" id="IPR017961">
    <property type="entry name" value="DNA_pol_Y-fam_little_finger"/>
</dbReference>
<keyword evidence="3" id="KW-0741">SOS mutagenesis</keyword>
<dbReference type="STRING" id="1679444.PYTT_1572"/>
<dbReference type="Gene3D" id="1.10.150.20">
    <property type="entry name" value="5' to 3' exonuclease, C-terminal subdomain"/>
    <property type="match status" value="1"/>
</dbReference>
<sequence>MFLLFDCNNFFASCEQIFRPDWRGKPLVVLSNNDGCIVARSAQAKALGIGMGEPYFKAKPVLDANGVVVCSGNFALYSDISRRVMSLLEEECPEMEQYSIDEAFANVGEGSEEVWLDFARRMRRKIARWTGITVSVGIAPTKTLAKLANETAKHDASLQGVFSLAAEEGRLAFLDGVPAGELWGVGRRLAPKMRALGLRSAGDLARADMAWLRACFGVHGERLHLELNGVSCFSGDDEGDVRKQIIHSRSLKDGIRQKEALREVLCRFVESEARGLRKEKLLCGSVGVFLRTSYFADDPQAMYSNGATVRLDVPGDDTRVLTAAAVALLDAVWKPGYSYKKIGVVLGEFQSPDCVQLTFGSAGKVSVPDRLMQTLDALHQAGHRVHFANQGVSQPWRRQYVSRHYTTRWSDIPEAR</sequence>
<dbReference type="GO" id="GO:0042276">
    <property type="term" value="P:error-prone translesion synthesis"/>
    <property type="evidence" value="ECO:0007669"/>
    <property type="project" value="TreeGrafter"/>
</dbReference>